<proteinExistence type="inferred from homology"/>
<reference evidence="9 10" key="1">
    <citation type="submission" date="2020-09" db="EMBL/GenBank/DDBJ databases">
        <title>De no assembly of potato wild relative species, Solanum commersonii.</title>
        <authorList>
            <person name="Cho K."/>
        </authorList>
    </citation>
    <scope>NUCLEOTIDE SEQUENCE [LARGE SCALE GENOMIC DNA]</scope>
    <source>
        <strain evidence="9">LZ3.2</strain>
        <tissue evidence="9">Leaf</tissue>
    </source>
</reference>
<keyword evidence="10" id="KW-1185">Reference proteome</keyword>
<feature type="signal peptide" evidence="8">
    <location>
        <begin position="1"/>
        <end position="21"/>
    </location>
</feature>
<evidence type="ECO:0000256" key="8">
    <source>
        <dbReference type="SAM" id="SignalP"/>
    </source>
</evidence>
<dbReference type="InterPro" id="IPR001128">
    <property type="entry name" value="Cyt_P450"/>
</dbReference>
<dbReference type="Pfam" id="PF00067">
    <property type="entry name" value="p450"/>
    <property type="match status" value="1"/>
</dbReference>
<dbReference type="GO" id="GO:0004497">
    <property type="term" value="F:monooxygenase activity"/>
    <property type="evidence" value="ECO:0007669"/>
    <property type="project" value="UniProtKB-KW"/>
</dbReference>
<dbReference type="PANTHER" id="PTHR47947">
    <property type="entry name" value="CYTOCHROME P450 82C3-RELATED"/>
    <property type="match status" value="1"/>
</dbReference>
<dbReference type="GO" id="GO:0020037">
    <property type="term" value="F:heme binding"/>
    <property type="evidence" value="ECO:0007669"/>
    <property type="project" value="InterPro"/>
</dbReference>
<evidence type="ECO:0000256" key="3">
    <source>
        <dbReference type="ARBA" id="ARBA00023002"/>
    </source>
</evidence>
<accession>A0A9J6A9H7</accession>
<dbReference type="OrthoDB" id="1055148at2759"/>
<evidence type="ECO:0000256" key="4">
    <source>
        <dbReference type="ARBA" id="ARBA00023004"/>
    </source>
</evidence>
<dbReference type="EMBL" id="JACXVP010000002">
    <property type="protein sequence ID" value="KAG5621342.1"/>
    <property type="molecule type" value="Genomic_DNA"/>
</dbReference>
<evidence type="ECO:0000256" key="6">
    <source>
        <dbReference type="PIRSR" id="PIRSR602401-1"/>
    </source>
</evidence>
<dbReference type="PRINTS" id="PR00385">
    <property type="entry name" value="P450"/>
</dbReference>
<comment type="cofactor">
    <cofactor evidence="6">
        <name>heme</name>
        <dbReference type="ChEBI" id="CHEBI:30413"/>
    </cofactor>
</comment>
<evidence type="ECO:0000256" key="2">
    <source>
        <dbReference type="ARBA" id="ARBA00022723"/>
    </source>
</evidence>
<dbReference type="InterPro" id="IPR050651">
    <property type="entry name" value="Plant_Cytochrome_P450_Monoox"/>
</dbReference>
<evidence type="ECO:0000256" key="7">
    <source>
        <dbReference type="RuleBase" id="RU000461"/>
    </source>
</evidence>
<keyword evidence="3 7" id="KW-0560">Oxidoreductase</keyword>
<dbReference type="GO" id="GO:0016705">
    <property type="term" value="F:oxidoreductase activity, acting on paired donors, with incorporation or reduction of molecular oxygen"/>
    <property type="evidence" value="ECO:0007669"/>
    <property type="project" value="InterPro"/>
</dbReference>
<evidence type="ECO:0000256" key="5">
    <source>
        <dbReference type="ARBA" id="ARBA00023033"/>
    </source>
</evidence>
<dbReference type="Proteomes" id="UP000824120">
    <property type="component" value="Chromosome 2"/>
</dbReference>
<dbReference type="SUPFAM" id="SSF48264">
    <property type="entry name" value="Cytochrome P450"/>
    <property type="match status" value="1"/>
</dbReference>
<protein>
    <recommendedName>
        <fullName evidence="11">Cytochrome P450</fullName>
    </recommendedName>
</protein>
<dbReference type="InterPro" id="IPR036396">
    <property type="entry name" value="Cyt_P450_sf"/>
</dbReference>
<gene>
    <name evidence="9" type="ORF">H5410_006560</name>
</gene>
<dbReference type="InterPro" id="IPR002401">
    <property type="entry name" value="Cyt_P450_E_grp-I"/>
</dbReference>
<keyword evidence="1 6" id="KW-0349">Heme</keyword>
<feature type="binding site" description="axial binding residue" evidence="6">
    <location>
        <position position="413"/>
    </location>
    <ligand>
        <name>heme</name>
        <dbReference type="ChEBI" id="CHEBI:30413"/>
    </ligand>
    <ligandPart>
        <name>Fe</name>
        <dbReference type="ChEBI" id="CHEBI:18248"/>
    </ligandPart>
</feature>
<dbReference type="PROSITE" id="PS00086">
    <property type="entry name" value="CYTOCHROME_P450"/>
    <property type="match status" value="1"/>
</dbReference>
<evidence type="ECO:0000256" key="1">
    <source>
        <dbReference type="ARBA" id="ARBA00022617"/>
    </source>
</evidence>
<comment type="caution">
    <text evidence="9">The sequence shown here is derived from an EMBL/GenBank/DDBJ whole genome shotgun (WGS) entry which is preliminary data.</text>
</comment>
<dbReference type="PANTHER" id="PTHR47947:SF55">
    <property type="entry name" value="CYTOCHROME P450 81E8-LIKE"/>
    <property type="match status" value="1"/>
</dbReference>
<dbReference type="AlphaFoldDB" id="A0A9J6A9H7"/>
<feature type="chain" id="PRO_5039923070" description="Cytochrome P450" evidence="8">
    <location>
        <begin position="22"/>
        <end position="473"/>
    </location>
</feature>
<keyword evidence="5 7" id="KW-0503">Monooxygenase</keyword>
<keyword evidence="2 6" id="KW-0479">Metal-binding</keyword>
<keyword evidence="4 6" id="KW-0408">Iron</keyword>
<dbReference type="GO" id="GO:0005506">
    <property type="term" value="F:iron ion binding"/>
    <property type="evidence" value="ECO:0007669"/>
    <property type="project" value="InterPro"/>
</dbReference>
<organism evidence="9 10">
    <name type="scientific">Solanum commersonii</name>
    <name type="common">Commerson's wild potato</name>
    <name type="synonym">Commerson's nightshade</name>
    <dbReference type="NCBI Taxonomy" id="4109"/>
    <lineage>
        <taxon>Eukaryota</taxon>
        <taxon>Viridiplantae</taxon>
        <taxon>Streptophyta</taxon>
        <taxon>Embryophyta</taxon>
        <taxon>Tracheophyta</taxon>
        <taxon>Spermatophyta</taxon>
        <taxon>Magnoliopsida</taxon>
        <taxon>eudicotyledons</taxon>
        <taxon>Gunneridae</taxon>
        <taxon>Pentapetalae</taxon>
        <taxon>asterids</taxon>
        <taxon>lamiids</taxon>
        <taxon>Solanales</taxon>
        <taxon>Solanaceae</taxon>
        <taxon>Solanoideae</taxon>
        <taxon>Solaneae</taxon>
        <taxon>Solanum</taxon>
    </lineage>
</organism>
<dbReference type="InterPro" id="IPR017972">
    <property type="entry name" value="Cyt_P450_CS"/>
</dbReference>
<evidence type="ECO:0000313" key="9">
    <source>
        <dbReference type="EMBL" id="KAG5621342.1"/>
    </source>
</evidence>
<dbReference type="Gene3D" id="1.10.630.10">
    <property type="entry name" value="Cytochrome P450"/>
    <property type="match status" value="1"/>
</dbReference>
<comment type="similarity">
    <text evidence="7">Belongs to the cytochrome P450 family.</text>
</comment>
<keyword evidence="8" id="KW-0732">Signal</keyword>
<evidence type="ECO:0000313" key="10">
    <source>
        <dbReference type="Proteomes" id="UP000824120"/>
    </source>
</evidence>
<dbReference type="PRINTS" id="PR00463">
    <property type="entry name" value="EP450I"/>
</dbReference>
<evidence type="ECO:0008006" key="11">
    <source>
        <dbReference type="Google" id="ProtNLM"/>
    </source>
</evidence>
<name>A0A9J6A9H7_SOLCO</name>
<sequence length="473" mass="53439">MEIVWPLTISLLFLVFKLVSLKLNKHNLPPSPALKFPIIGHLYILKEHIHRTLENLSEKHGPIFSLQLGKRLVVVVSSPSSVKECFTKNDVVLADRPPLMIGGYNCTTIIDSCYGDHWRNLRRICALEILSVTSLNKSQTIRQFEVKLLLHKLFQNCNDFGTIFELKSKFTELSFNVIMRMVSGDGFFDQDKGKAVYFRELIDEFFSNGGASNVDDFLPVPFGWIYKFIKKNALTQLGEKLDEFLQDLIDEYRGVENQNTMIDNLLSLQESQPDYYTDDIIKGIILVIVIGGTDTTAVTIEWAMTHLLNHPQVLYKVRTEIDKHVGFDRLYYFETFRLSPAAPMLIPHQSADDTKIGGFDVPRGTILLVNAWAVHRDPLVWADDPASFRPERFEGIDVKPWELLPFGMGRRTCPGAGLAQRVIALTVGTLVQCFEWEIVSKDSGIAEGSGLTLAKAEPLTAKCKARDIAYALL</sequence>